<feature type="compositionally biased region" description="Basic and acidic residues" evidence="4">
    <location>
        <begin position="1478"/>
        <end position="1492"/>
    </location>
</feature>
<organism evidence="6 7">
    <name type="scientific">Salix dunnii</name>
    <dbReference type="NCBI Taxonomy" id="1413687"/>
    <lineage>
        <taxon>Eukaryota</taxon>
        <taxon>Viridiplantae</taxon>
        <taxon>Streptophyta</taxon>
        <taxon>Embryophyta</taxon>
        <taxon>Tracheophyta</taxon>
        <taxon>Spermatophyta</taxon>
        <taxon>Magnoliopsida</taxon>
        <taxon>eudicotyledons</taxon>
        <taxon>Gunneridae</taxon>
        <taxon>Pentapetalae</taxon>
        <taxon>rosids</taxon>
        <taxon>fabids</taxon>
        <taxon>Malpighiales</taxon>
        <taxon>Salicaceae</taxon>
        <taxon>Saliceae</taxon>
        <taxon>Salix</taxon>
    </lineage>
</organism>
<evidence type="ECO:0000256" key="2">
    <source>
        <dbReference type="ARBA" id="ARBA00038006"/>
    </source>
</evidence>
<name>A0A835N688_9ROSI</name>
<evidence type="ECO:0000313" key="7">
    <source>
        <dbReference type="Proteomes" id="UP000657918"/>
    </source>
</evidence>
<dbReference type="PROSITE" id="PS51774">
    <property type="entry name" value="NAB"/>
    <property type="match status" value="1"/>
</dbReference>
<keyword evidence="7" id="KW-1185">Reference proteome</keyword>
<evidence type="ECO:0000256" key="3">
    <source>
        <dbReference type="SAM" id="Coils"/>
    </source>
</evidence>
<feature type="coiled-coil region" evidence="3">
    <location>
        <begin position="768"/>
        <end position="960"/>
    </location>
</feature>
<dbReference type="EMBL" id="JADGMS010000002">
    <property type="protein sequence ID" value="KAF9686935.1"/>
    <property type="molecule type" value="Genomic_DNA"/>
</dbReference>
<dbReference type="InterPro" id="IPR011684">
    <property type="entry name" value="NAB"/>
</dbReference>
<feature type="coiled-coil region" evidence="3">
    <location>
        <begin position="684"/>
        <end position="739"/>
    </location>
</feature>
<dbReference type="GO" id="GO:0005886">
    <property type="term" value="C:plasma membrane"/>
    <property type="evidence" value="ECO:0007669"/>
    <property type="project" value="TreeGrafter"/>
</dbReference>
<evidence type="ECO:0000259" key="5">
    <source>
        <dbReference type="PROSITE" id="PS51774"/>
    </source>
</evidence>
<comment type="caution">
    <text evidence="6">The sequence shown here is derived from an EMBL/GenBank/DDBJ whole genome shotgun (WGS) entry which is preliminary data.</text>
</comment>
<dbReference type="GO" id="GO:0051015">
    <property type="term" value="F:actin filament binding"/>
    <property type="evidence" value="ECO:0007669"/>
    <property type="project" value="TreeGrafter"/>
</dbReference>
<dbReference type="InterPro" id="IPR051861">
    <property type="entry name" value="NET_actin-binding_domain"/>
</dbReference>
<sequence length="1791" mass="204638">MAARSQADSRRMYSWWWDSHISPKNSKWLQENLTGMDSKVKQMIKLIEEDADSFARRAEMYYKKRPELMKLVEEFYRAYRALAERYDHATGALRQAQRTMAEAFPNQVPFILGDDSPAGSATDCDPRTPDMPPIRAPFDPDELQKDALGVSPSYAISRNGAFNEKSDSVPGRKGLKQFNDLFGLGDGVDHAKFAEGRVRKGLNFHDPEEKERGVQNNGGHDLKARVPSESEQVSKAELEILNLKKALAKLEAEKEAGLLQYEKSLERLSNLESEVSRATEDSRGLNERASKAEAEAQTLKEALAQLEAEKESSFLQYQGCLEKISNLENNLSLVQKDAGELNERASKAETEAQSLKQDLSRLEAEKKEAQVQYSQCLEKKSDLEEKLQNAQEDARRFSGRADDAEREIETLKHALTKQTEEKEAAVTLYQQCLATIVSLEHKIACFEEEARRLKSVIDDGTVKLKGSEERCLLLEKSNQTIHSELASSMQKVAAQSNELTEKQEELGRLWTCVQEERLRFMEAETAFQTLQHLHSQSQEELRSMAAQLQNRAQILEDLEVQNHGLKEDVEQVKLENKSLSEVNLSSALTIQNLQDDISSLRETIKKLEEEVELRVDQRNALQQEIYCLKEELNELNRKHQVIMRQVESVGFSPESFGSSVKDLKDVNIKLKEVCERDRTEKLALLEKLENMEKLIEKNALLENSLSDLNVELEGVGEKLRALEESCQSLLEEKSILVSEKDLMASALQFSTDNLEKLTEKNHILENFLLDANSELEGLREKSKSLEDLCLLLVNEKSELASMKGSLSSQLDISEKSLQDLEKNYTELGEKYSLLEKERQSTLHEVQELQVRLDSEKQEHANLAQLSESQLAGMASQICLLQEESQCRNKEYEKELDKAVNAEIEIFILQKCAQELEEKNSSLLLDHQKLVEASKLSEKLISDMRHENHEQREEVKCLSDQIKTLRMGLYQVLMALELDVNQCENKSNQDQRLLNRVLNRLQESQEFLFKMQDENQRLFTENSVLVTLLGQLQLEVEYLVKTKNILNQELATRSEQFLVLQNESLELSGINEEMKLKLIEGDCKGEALKVELNNLRVQLLEMQGAQQNLQEENCKVLDDQRSLMKSFSDLQMEKCELEEENFCILVETVSQSTLSLIFRDIICEKSVEIKSLGEHLDKLCHDNNGLTEKVKTLEKEFDKFSALEDEKRELHKMVENLKCKYGEVEVIRSDQEMQIIKLSGDYDQKKKEAENIREVNQKLESEIRRLHEEFEEVKDRKENLSHELVKERNEAELQESQAVALFGELQVSAVREALFEGKLHELLKICESLEDGNCSKDMEIDQLKERCSTLEGAYAELKALVAAYLPAFISLRDCVTSLEEHTLPDATLHEGDSKESKLQDAAVVVHAKGFHQMSEGQSNMVPGGILDFQDLQIRIRAIEEEIIEKERLVMLENLSYHSKLDAAMRQIEELKNGSSARQKGVETRRYVKPKPEDGELGARPSGDQRQQKRTHEISEDGNEVMTKDIILDQISECSSHGISRRETMQADEQMLEIWEAADRDGSIDLTVGKTQKGTASQKKKKHIRQHPSAESMVEKEVGVDKLEISKRLSGSRQEGNGRRILERLDSDAQKLTNLQITVQDLISKVEITEKSKKGKGIEYDNVKEQLEESEEAIKKLFEVNRKLMKTVEDEPLYLNEKSEVAPDESGSVRRRKTSEQARRVSEKIGRLQLEVQKLQFVLLKLDDENRSRGKTKITEGKTKVLLQDYLYGSTITRQKRKNGNFCSCVQPPTKGD</sequence>
<dbReference type="Gene3D" id="1.10.287.1490">
    <property type="match status" value="1"/>
</dbReference>
<feature type="coiled-coil region" evidence="3">
    <location>
        <begin position="1658"/>
        <end position="1685"/>
    </location>
</feature>
<evidence type="ECO:0000256" key="4">
    <source>
        <dbReference type="SAM" id="MobiDB-lite"/>
    </source>
</evidence>
<feature type="region of interest" description="Disordered" evidence="4">
    <location>
        <begin position="270"/>
        <end position="293"/>
    </location>
</feature>
<evidence type="ECO:0000313" key="6">
    <source>
        <dbReference type="EMBL" id="KAF9686935.1"/>
    </source>
</evidence>
<dbReference type="OrthoDB" id="10255522at2759"/>
<comment type="similarity">
    <text evidence="2">Belongs to the NET family.</text>
</comment>
<dbReference type="PANTHER" id="PTHR32258">
    <property type="entry name" value="PROTEIN NETWORKED 4A"/>
    <property type="match status" value="1"/>
</dbReference>
<feature type="coiled-coil region" evidence="3">
    <location>
        <begin position="1175"/>
        <end position="1296"/>
    </location>
</feature>
<proteinExistence type="inferred from homology"/>
<dbReference type="SUPFAM" id="SSF57997">
    <property type="entry name" value="Tropomyosin"/>
    <property type="match status" value="1"/>
</dbReference>
<feature type="domain" description="NAB" evidence="5">
    <location>
        <begin position="13"/>
        <end position="93"/>
    </location>
</feature>
<dbReference type="Proteomes" id="UP000657918">
    <property type="component" value="Unassembled WGS sequence"/>
</dbReference>
<protein>
    <recommendedName>
        <fullName evidence="5">NAB domain-containing protein</fullName>
    </recommendedName>
</protein>
<feature type="compositionally biased region" description="Basic and acidic residues" evidence="4">
    <location>
        <begin position="1504"/>
        <end position="1513"/>
    </location>
</feature>
<feature type="region of interest" description="Disordered" evidence="4">
    <location>
        <begin position="205"/>
        <end position="230"/>
    </location>
</feature>
<gene>
    <name evidence="6" type="ORF">SADUNF_Sadunf02G0041900</name>
</gene>
<reference evidence="6 7" key="1">
    <citation type="submission" date="2020-10" db="EMBL/GenBank/DDBJ databases">
        <title>Plant Genome Project.</title>
        <authorList>
            <person name="Zhang R.-G."/>
        </authorList>
    </citation>
    <scope>NUCLEOTIDE SEQUENCE [LARGE SCALE GENOMIC DNA]</scope>
    <source>
        <strain evidence="6">FAFU-HL-1</strain>
        <tissue evidence="6">Leaf</tissue>
    </source>
</reference>
<feature type="region of interest" description="Disordered" evidence="4">
    <location>
        <begin position="1470"/>
        <end position="1517"/>
    </location>
</feature>
<dbReference type="Pfam" id="PF07765">
    <property type="entry name" value="KIP1"/>
    <property type="match status" value="1"/>
</dbReference>
<dbReference type="PANTHER" id="PTHR32258:SF32">
    <property type="entry name" value="PROTEIN NETWORKED 1D"/>
    <property type="match status" value="1"/>
</dbReference>
<feature type="compositionally biased region" description="Basic and acidic residues" evidence="4">
    <location>
        <begin position="220"/>
        <end position="230"/>
    </location>
</feature>
<feature type="compositionally biased region" description="Basic and acidic residues" evidence="4">
    <location>
        <begin position="274"/>
        <end position="293"/>
    </location>
</feature>
<keyword evidence="1 3" id="KW-0175">Coiled coil</keyword>
<feature type="coiled-coil region" evidence="3">
    <location>
        <begin position="538"/>
        <end position="638"/>
    </location>
</feature>
<evidence type="ECO:0000256" key="1">
    <source>
        <dbReference type="ARBA" id="ARBA00023054"/>
    </source>
</evidence>
<accession>A0A835N688</accession>